<keyword evidence="2" id="KW-0808">Transferase</keyword>
<dbReference type="OMA" id="METANGM"/>
<dbReference type="Gene3D" id="3.40.50.150">
    <property type="entry name" value="Vaccinia Virus protein VP39"/>
    <property type="match status" value="1"/>
</dbReference>
<dbReference type="PROSITE" id="PS51683">
    <property type="entry name" value="SAM_OMT_II"/>
    <property type="match status" value="1"/>
</dbReference>
<comment type="caution">
    <text evidence="7">The sequence shown here is derived from an EMBL/GenBank/DDBJ whole genome shotgun (WGS) entry which is preliminary data.</text>
</comment>
<feature type="domain" description="O-methyltransferase dimerisation" evidence="6">
    <location>
        <begin position="20"/>
        <end position="107"/>
    </location>
</feature>
<sequence length="356" mass="39777">MALVNGEGSNEMIQAQAHIWNHIFNFINSMSLKCAIQLGIPEAIHNHGQPITLSELVAALSIPPVKTQAVYRLMRMLVHSGFFAIHEVLHQDQEGYVLTLSSRLLLKGKPTSVSPFLLAVLDPILLTPWNFLSAWFLGCEFSPFETAHGRTFWDYAGKDSVLNNFFNEAMASDAHLAMSVVVRECKEIFEGLTSLVDVGGGTGTAAKILVETFPHLKCTVFDLPHVVSTLQASNNLDYIGGDMFNSIPPAIAILLKWILHDWSDDECLKILKQCKEAILSKDKGGKVIIIDMVVEDKKGKHESTETQLFFDMMMMTLATGRERNEKEWKKLFLEAGFSHYKITPVLGLRSLIEVYP</sequence>
<dbReference type="InterPro" id="IPR012967">
    <property type="entry name" value="COMT_dimerisation"/>
</dbReference>
<name>A0A834YMJ0_TETSI</name>
<feature type="domain" description="O-methyltransferase C-terminal" evidence="5">
    <location>
        <begin position="129"/>
        <end position="338"/>
    </location>
</feature>
<keyword evidence="8" id="KW-1185">Reference proteome</keyword>
<keyword evidence="1" id="KW-0489">Methyltransferase</keyword>
<evidence type="ECO:0000313" key="8">
    <source>
        <dbReference type="Proteomes" id="UP000655225"/>
    </source>
</evidence>
<dbReference type="InterPro" id="IPR016461">
    <property type="entry name" value="COMT-like"/>
</dbReference>
<dbReference type="SUPFAM" id="SSF53335">
    <property type="entry name" value="S-adenosyl-L-methionine-dependent methyltransferases"/>
    <property type="match status" value="1"/>
</dbReference>
<evidence type="ECO:0000256" key="4">
    <source>
        <dbReference type="PIRSR" id="PIRSR005739-1"/>
    </source>
</evidence>
<reference evidence="7 8" key="1">
    <citation type="submission" date="2020-04" db="EMBL/GenBank/DDBJ databases">
        <title>Plant Genome Project.</title>
        <authorList>
            <person name="Zhang R.-G."/>
        </authorList>
    </citation>
    <scope>NUCLEOTIDE SEQUENCE [LARGE SCALE GENOMIC DNA]</scope>
    <source>
        <strain evidence="7">YNK0</strain>
        <tissue evidence="7">Leaf</tissue>
    </source>
</reference>
<evidence type="ECO:0000256" key="2">
    <source>
        <dbReference type="ARBA" id="ARBA00022679"/>
    </source>
</evidence>
<proteinExistence type="predicted"/>
<dbReference type="GO" id="GO:0032259">
    <property type="term" value="P:methylation"/>
    <property type="evidence" value="ECO:0007669"/>
    <property type="project" value="UniProtKB-KW"/>
</dbReference>
<dbReference type="InterPro" id="IPR001077">
    <property type="entry name" value="COMT_C"/>
</dbReference>
<dbReference type="SUPFAM" id="SSF46785">
    <property type="entry name" value="Winged helix' DNA-binding domain"/>
    <property type="match status" value="1"/>
</dbReference>
<dbReference type="FunFam" id="3.40.50.150:FF:000057">
    <property type="entry name" value="O-methyltransferase ZRP4"/>
    <property type="match status" value="1"/>
</dbReference>
<gene>
    <name evidence="7" type="ORF">HHK36_027069</name>
</gene>
<dbReference type="InterPro" id="IPR029063">
    <property type="entry name" value="SAM-dependent_MTases_sf"/>
</dbReference>
<feature type="active site" description="Proton acceptor" evidence="4">
    <location>
        <position position="260"/>
    </location>
</feature>
<evidence type="ECO:0000259" key="5">
    <source>
        <dbReference type="Pfam" id="PF00891"/>
    </source>
</evidence>
<dbReference type="FunFam" id="1.10.10.10:FF:000213">
    <property type="entry name" value="Coniferyl alcohol 9-O-methyltransferase"/>
    <property type="match status" value="1"/>
</dbReference>
<evidence type="ECO:0000256" key="3">
    <source>
        <dbReference type="ARBA" id="ARBA00022691"/>
    </source>
</evidence>
<dbReference type="Proteomes" id="UP000655225">
    <property type="component" value="Unassembled WGS sequence"/>
</dbReference>
<dbReference type="GO" id="GO:0046983">
    <property type="term" value="F:protein dimerization activity"/>
    <property type="evidence" value="ECO:0007669"/>
    <property type="project" value="InterPro"/>
</dbReference>
<dbReference type="Gene3D" id="1.10.10.10">
    <property type="entry name" value="Winged helix-like DNA-binding domain superfamily/Winged helix DNA-binding domain"/>
    <property type="match status" value="1"/>
</dbReference>
<dbReference type="Pfam" id="PF08100">
    <property type="entry name" value="Dimerisation"/>
    <property type="match status" value="1"/>
</dbReference>
<dbReference type="Pfam" id="PF00891">
    <property type="entry name" value="Methyltransf_2"/>
    <property type="match status" value="1"/>
</dbReference>
<dbReference type="EMBL" id="JABCRI010000020">
    <property type="protein sequence ID" value="KAF8388401.1"/>
    <property type="molecule type" value="Genomic_DNA"/>
</dbReference>
<protein>
    <submittedName>
        <fullName evidence="7">Uncharacterized protein</fullName>
    </submittedName>
</protein>
<dbReference type="InterPro" id="IPR036390">
    <property type="entry name" value="WH_DNA-bd_sf"/>
</dbReference>
<evidence type="ECO:0000256" key="1">
    <source>
        <dbReference type="ARBA" id="ARBA00022603"/>
    </source>
</evidence>
<dbReference type="AlphaFoldDB" id="A0A834YMJ0"/>
<dbReference type="PIRSF" id="PIRSF005739">
    <property type="entry name" value="O-mtase"/>
    <property type="match status" value="1"/>
</dbReference>
<dbReference type="OrthoDB" id="2410195at2759"/>
<keyword evidence="3" id="KW-0949">S-adenosyl-L-methionine</keyword>
<accession>A0A834YMJ0</accession>
<evidence type="ECO:0000259" key="6">
    <source>
        <dbReference type="Pfam" id="PF08100"/>
    </source>
</evidence>
<dbReference type="PANTHER" id="PTHR11746">
    <property type="entry name" value="O-METHYLTRANSFERASE"/>
    <property type="match status" value="1"/>
</dbReference>
<dbReference type="InterPro" id="IPR036388">
    <property type="entry name" value="WH-like_DNA-bd_sf"/>
</dbReference>
<evidence type="ECO:0000313" key="7">
    <source>
        <dbReference type="EMBL" id="KAF8388401.1"/>
    </source>
</evidence>
<organism evidence="7 8">
    <name type="scientific">Tetracentron sinense</name>
    <name type="common">Spur-leaf</name>
    <dbReference type="NCBI Taxonomy" id="13715"/>
    <lineage>
        <taxon>Eukaryota</taxon>
        <taxon>Viridiplantae</taxon>
        <taxon>Streptophyta</taxon>
        <taxon>Embryophyta</taxon>
        <taxon>Tracheophyta</taxon>
        <taxon>Spermatophyta</taxon>
        <taxon>Magnoliopsida</taxon>
        <taxon>Trochodendrales</taxon>
        <taxon>Trochodendraceae</taxon>
        <taxon>Tetracentron</taxon>
    </lineage>
</organism>
<dbReference type="GO" id="GO:0008171">
    <property type="term" value="F:O-methyltransferase activity"/>
    <property type="evidence" value="ECO:0007669"/>
    <property type="project" value="InterPro"/>
</dbReference>